<dbReference type="Pfam" id="PF01699">
    <property type="entry name" value="Na_Ca_ex"/>
    <property type="match status" value="2"/>
</dbReference>
<comment type="subcellular location">
    <subcellularLocation>
        <location evidence="1">Membrane</location>
        <topology evidence="1">Multi-pass membrane protein</topology>
    </subcellularLocation>
</comment>
<dbReference type="GeneID" id="24439161"/>
<dbReference type="InterPro" id="IPR051359">
    <property type="entry name" value="CaCA_antiporter"/>
</dbReference>
<dbReference type="InterPro" id="IPR004837">
    <property type="entry name" value="NaCa_Exmemb"/>
</dbReference>
<feature type="transmembrane region" description="Helical" evidence="6">
    <location>
        <begin position="121"/>
        <end position="144"/>
    </location>
</feature>
<evidence type="ECO:0000313" key="9">
    <source>
        <dbReference type="Proteomes" id="UP000009168"/>
    </source>
</evidence>
<evidence type="ECO:0000256" key="3">
    <source>
        <dbReference type="ARBA" id="ARBA00022692"/>
    </source>
</evidence>
<dbReference type="InParanoid" id="W7XDU4"/>
<dbReference type="RefSeq" id="XP_012655411.1">
    <property type="nucleotide sequence ID" value="XM_012799957.1"/>
</dbReference>
<dbReference type="KEGG" id="tet:TTHERM_000473208"/>
<feature type="transmembrane region" description="Helical" evidence="6">
    <location>
        <begin position="445"/>
        <end position="471"/>
    </location>
</feature>
<organism evidence="8 9">
    <name type="scientific">Tetrahymena thermophila (strain SB210)</name>
    <dbReference type="NCBI Taxonomy" id="312017"/>
    <lineage>
        <taxon>Eukaryota</taxon>
        <taxon>Sar</taxon>
        <taxon>Alveolata</taxon>
        <taxon>Ciliophora</taxon>
        <taxon>Intramacronucleata</taxon>
        <taxon>Oligohymenophorea</taxon>
        <taxon>Hymenostomatida</taxon>
        <taxon>Tetrahymenina</taxon>
        <taxon>Tetrahymenidae</taxon>
        <taxon>Tetrahymena</taxon>
    </lineage>
</organism>
<dbReference type="PANTHER" id="PTHR12266:SF0">
    <property type="entry name" value="MITOCHONDRIAL SODIUM_CALCIUM EXCHANGER PROTEIN"/>
    <property type="match status" value="1"/>
</dbReference>
<keyword evidence="9" id="KW-1185">Reference proteome</keyword>
<evidence type="ECO:0000256" key="5">
    <source>
        <dbReference type="ARBA" id="ARBA00023136"/>
    </source>
</evidence>
<evidence type="ECO:0000256" key="4">
    <source>
        <dbReference type="ARBA" id="ARBA00022989"/>
    </source>
</evidence>
<dbReference type="Proteomes" id="UP000009168">
    <property type="component" value="Unassembled WGS sequence"/>
</dbReference>
<gene>
    <name evidence="8" type="ORF">TTHERM_000473208</name>
</gene>
<keyword evidence="2" id="KW-0813">Transport</keyword>
<proteinExistence type="predicted"/>
<evidence type="ECO:0000313" key="8">
    <source>
        <dbReference type="EMBL" id="EWS72036.1"/>
    </source>
</evidence>
<feature type="domain" description="Sodium/calcium exchanger membrane region" evidence="7">
    <location>
        <begin position="57"/>
        <end position="200"/>
    </location>
</feature>
<protein>
    <submittedName>
        <fullName evidence="8">Sodium calcium exchanger protein</fullName>
    </submittedName>
</protein>
<sequence>MSQADLLDCSLANIQRAINVCQFVVEHCHDEELIQFTHFYYCTLNQNVPSLIILTIVISLVAFHLLSSTAESYLSPALAKISDSLKCSQTLAGVTLLALGNGAPDVFTAIIAGGGNDDEGINLAIGSIFGAGLFVTTVTLAKVIKNSDELKADKNIFIRDVGFYCFAAFLILIYLLIGKVNFPMAVAFFSLYFVFIIVVIYQEWDAKRKRKNGINAQLISDENELQNRHMSFVSGQDTDDYISDAENNDFDKSYKASENLKDFLKTGYLKYESPEDQRGLLDDYLEEFENASSSLEAERQKKQHYSSNLVDFSIKNTIQKTKQHSIQFRISHNFLKMKSRIKSRMLNFDLQWHYMKWWQKFIFLYEFPINIVRDLTIPPSEEDQWNKWQGMILCYTAPLFLLAYTENLEAEVFNLHILFIVLPISTILCLAVWKFSHVSKPPSFLWIFSIFGFINSIVWISFSAQLLVDFLQLLQLVTNVNKAYLGLTFLAFGNSAGDFFTNPQLAKMGYGIMAMTGCFAGQLFNTLLGFGIALILKTKNQVIEFSLFTEQTMSQQLDNIIVATVLLFSFANLTLILILAKKSNYILGKAFSNYLNIMYAIFFFTATFFMILSILVR</sequence>
<feature type="domain" description="Sodium/calcium exchanger membrane region" evidence="7">
    <location>
        <begin position="449"/>
        <end position="605"/>
    </location>
</feature>
<keyword evidence="3 6" id="KW-0812">Transmembrane</keyword>
<dbReference type="PANTHER" id="PTHR12266">
    <property type="entry name" value="NA+/CA2+ K+ INDEPENDENT EXCHANGER"/>
    <property type="match status" value="1"/>
</dbReference>
<dbReference type="GO" id="GO:0008324">
    <property type="term" value="F:monoatomic cation transmembrane transporter activity"/>
    <property type="evidence" value="ECO:0007669"/>
    <property type="project" value="TreeGrafter"/>
</dbReference>
<feature type="transmembrane region" description="Helical" evidence="6">
    <location>
        <begin position="412"/>
        <end position="433"/>
    </location>
</feature>
<dbReference type="OrthoDB" id="417205at2759"/>
<name>W7XDU4_TETTS</name>
<feature type="transmembrane region" description="Helical" evidence="6">
    <location>
        <begin position="156"/>
        <end position="176"/>
    </location>
</feature>
<dbReference type="STRING" id="312017.W7XDU4"/>
<dbReference type="EMBL" id="GG662472">
    <property type="protein sequence ID" value="EWS72036.1"/>
    <property type="molecule type" value="Genomic_DNA"/>
</dbReference>
<feature type="transmembrane region" description="Helical" evidence="6">
    <location>
        <begin position="557"/>
        <end position="577"/>
    </location>
</feature>
<dbReference type="InterPro" id="IPR044880">
    <property type="entry name" value="NCX_ion-bd_dom_sf"/>
</dbReference>
<evidence type="ECO:0000256" key="6">
    <source>
        <dbReference type="SAM" id="Phobius"/>
    </source>
</evidence>
<dbReference type="AlphaFoldDB" id="W7XDU4"/>
<accession>W7XDU4</accession>
<feature type="transmembrane region" description="Helical" evidence="6">
    <location>
        <begin position="91"/>
        <end position="115"/>
    </location>
</feature>
<evidence type="ECO:0000256" key="2">
    <source>
        <dbReference type="ARBA" id="ARBA00022448"/>
    </source>
</evidence>
<feature type="transmembrane region" description="Helical" evidence="6">
    <location>
        <begin position="182"/>
        <end position="201"/>
    </location>
</feature>
<dbReference type="Gene3D" id="1.20.1420.30">
    <property type="entry name" value="NCX, central ion-binding region"/>
    <property type="match status" value="2"/>
</dbReference>
<evidence type="ECO:0000256" key="1">
    <source>
        <dbReference type="ARBA" id="ARBA00004141"/>
    </source>
</evidence>
<evidence type="ECO:0000259" key="7">
    <source>
        <dbReference type="Pfam" id="PF01699"/>
    </source>
</evidence>
<feature type="transmembrane region" description="Helical" evidence="6">
    <location>
        <begin position="48"/>
        <end position="70"/>
    </location>
</feature>
<dbReference type="GO" id="GO:0016020">
    <property type="term" value="C:membrane"/>
    <property type="evidence" value="ECO:0007669"/>
    <property type="project" value="UniProtKB-SubCell"/>
</dbReference>
<reference evidence="9" key="1">
    <citation type="journal article" date="2006" name="PLoS Biol.">
        <title>Macronuclear genome sequence of the ciliate Tetrahymena thermophila, a model eukaryote.</title>
        <authorList>
            <person name="Eisen J.A."/>
            <person name="Coyne R.S."/>
            <person name="Wu M."/>
            <person name="Wu D."/>
            <person name="Thiagarajan M."/>
            <person name="Wortman J.R."/>
            <person name="Badger J.H."/>
            <person name="Ren Q."/>
            <person name="Amedeo P."/>
            <person name="Jones K.M."/>
            <person name="Tallon L.J."/>
            <person name="Delcher A.L."/>
            <person name="Salzberg S.L."/>
            <person name="Silva J.C."/>
            <person name="Haas B.J."/>
            <person name="Majoros W.H."/>
            <person name="Farzad M."/>
            <person name="Carlton J.M."/>
            <person name="Smith R.K. Jr."/>
            <person name="Garg J."/>
            <person name="Pearlman R.E."/>
            <person name="Karrer K.M."/>
            <person name="Sun L."/>
            <person name="Manning G."/>
            <person name="Elde N.C."/>
            <person name="Turkewitz A.P."/>
            <person name="Asai D.J."/>
            <person name="Wilkes D.E."/>
            <person name="Wang Y."/>
            <person name="Cai H."/>
            <person name="Collins K."/>
            <person name="Stewart B.A."/>
            <person name="Lee S.R."/>
            <person name="Wilamowska K."/>
            <person name="Weinberg Z."/>
            <person name="Ruzzo W.L."/>
            <person name="Wloga D."/>
            <person name="Gaertig J."/>
            <person name="Frankel J."/>
            <person name="Tsao C.-C."/>
            <person name="Gorovsky M.A."/>
            <person name="Keeling P.J."/>
            <person name="Waller R.F."/>
            <person name="Patron N.J."/>
            <person name="Cherry J.M."/>
            <person name="Stover N.A."/>
            <person name="Krieger C.J."/>
            <person name="del Toro C."/>
            <person name="Ryder H.F."/>
            <person name="Williamson S.C."/>
            <person name="Barbeau R.A."/>
            <person name="Hamilton E.P."/>
            <person name="Orias E."/>
        </authorList>
    </citation>
    <scope>NUCLEOTIDE SEQUENCE [LARGE SCALE GENOMIC DNA]</scope>
    <source>
        <strain evidence="9">SB210</strain>
    </source>
</reference>
<feature type="transmembrane region" description="Helical" evidence="6">
    <location>
        <begin position="597"/>
        <end position="616"/>
    </location>
</feature>
<feature type="transmembrane region" description="Helical" evidence="6">
    <location>
        <begin position="512"/>
        <end position="536"/>
    </location>
</feature>
<keyword evidence="4 6" id="KW-1133">Transmembrane helix</keyword>
<keyword evidence="5 6" id="KW-0472">Membrane</keyword>